<reference evidence="12 13" key="1">
    <citation type="submission" date="2019-05" db="EMBL/GenBank/DDBJ databases">
        <title>Draft Whole-Genome sequence of the green sulfur bacterium Prosthecochloris vibrioformis DSM 260.</title>
        <authorList>
            <person name="Meyer T.E."/>
            <person name="Kyndt J.A."/>
        </authorList>
    </citation>
    <scope>NUCLEOTIDE SEQUENCE [LARGE SCALE GENOMIC DNA]</scope>
    <source>
        <strain evidence="12 13">DSM 260</strain>
    </source>
</reference>
<evidence type="ECO:0000256" key="5">
    <source>
        <dbReference type="ARBA" id="ARBA00022763"/>
    </source>
</evidence>
<comment type="caution">
    <text evidence="12">The sequence shown here is derived from an EMBL/GenBank/DDBJ whole genome shotgun (WGS) entry which is preliminary data.</text>
</comment>
<evidence type="ECO:0000313" key="13">
    <source>
        <dbReference type="Proteomes" id="UP000309544"/>
    </source>
</evidence>
<keyword evidence="13" id="KW-1185">Reference proteome</keyword>
<feature type="domain" description="HhH-GPD" evidence="11">
    <location>
        <begin position="49"/>
        <end position="196"/>
    </location>
</feature>
<dbReference type="AlphaFoldDB" id="A0A5C4S0R8"/>
<keyword evidence="7" id="KW-0408">Iron</keyword>
<dbReference type="RefSeq" id="WP_068867073.1">
    <property type="nucleotide sequence ID" value="NZ_VDCI01000003.1"/>
</dbReference>
<keyword evidence="8" id="KW-0411">Iron-sulfur</keyword>
<evidence type="ECO:0000256" key="7">
    <source>
        <dbReference type="ARBA" id="ARBA00023004"/>
    </source>
</evidence>
<dbReference type="Pfam" id="PF00730">
    <property type="entry name" value="HhH-GPD"/>
    <property type="match status" value="1"/>
</dbReference>
<dbReference type="EMBL" id="VDCI01000003">
    <property type="protein sequence ID" value="TNJ37060.1"/>
    <property type="molecule type" value="Genomic_DNA"/>
</dbReference>
<dbReference type="GO" id="GO:0000701">
    <property type="term" value="F:purine-specific mismatch base pair DNA N-glycosylase activity"/>
    <property type="evidence" value="ECO:0007669"/>
    <property type="project" value="TreeGrafter"/>
</dbReference>
<sequence>MSAEQAYCVPCHEVAKLQEKVLGFYREHGRVFPWRQTTDRYTVMVSEIMLQQTQAERVVPRFEAWIKCFPDPVSLAEAPLRSVLKLWSGLGYNSRAERLQRSARLVVSEFCGVVPGDPALLRTLPGIGPYTSRSIPVFADNLDIATVDTNIRRIFVHELGINASAPDRVLYAVAEQVLPRGRSREWHNALMDYGALHLTARKTGIASRSRQSTFLHSPRWYRGRILRYLLDNGQGMTLEDVEERYGQGPHDLGKIIEGMERDGIIERYGDGERRIRIRGDNDH</sequence>
<dbReference type="GO" id="GO:0006284">
    <property type="term" value="P:base-excision repair"/>
    <property type="evidence" value="ECO:0007669"/>
    <property type="project" value="InterPro"/>
</dbReference>
<dbReference type="GO" id="GO:0051536">
    <property type="term" value="F:iron-sulfur cluster binding"/>
    <property type="evidence" value="ECO:0007669"/>
    <property type="project" value="UniProtKB-KW"/>
</dbReference>
<dbReference type="SUPFAM" id="SSF48150">
    <property type="entry name" value="DNA-glycosylase"/>
    <property type="match status" value="1"/>
</dbReference>
<dbReference type="InterPro" id="IPR003265">
    <property type="entry name" value="HhH-GPD_domain"/>
</dbReference>
<dbReference type="Gene3D" id="1.10.340.30">
    <property type="entry name" value="Hypothetical protein, domain 2"/>
    <property type="match status" value="1"/>
</dbReference>
<proteinExistence type="inferred from homology"/>
<organism evidence="12 13">
    <name type="scientific">Prosthecochloris vibrioformis</name>
    <name type="common">Chlorobium vibrioforme</name>
    <dbReference type="NCBI Taxonomy" id="1098"/>
    <lineage>
        <taxon>Bacteria</taxon>
        <taxon>Pseudomonadati</taxon>
        <taxon>Chlorobiota</taxon>
        <taxon>Chlorobiia</taxon>
        <taxon>Chlorobiales</taxon>
        <taxon>Chlorobiaceae</taxon>
        <taxon>Prosthecochloris</taxon>
    </lineage>
</organism>
<evidence type="ECO:0000256" key="3">
    <source>
        <dbReference type="ARBA" id="ARBA00008343"/>
    </source>
</evidence>
<name>A0A5C4S0R8_PROVB</name>
<evidence type="ECO:0000256" key="6">
    <source>
        <dbReference type="ARBA" id="ARBA00022801"/>
    </source>
</evidence>
<comment type="similarity">
    <text evidence="3">Belongs to the Nth/MutY family.</text>
</comment>
<dbReference type="InterPro" id="IPR011257">
    <property type="entry name" value="DNA_glycosylase"/>
</dbReference>
<comment type="cofactor">
    <cofactor evidence="1">
        <name>[4Fe-4S] cluster</name>
        <dbReference type="ChEBI" id="CHEBI:49883"/>
    </cofactor>
</comment>
<gene>
    <name evidence="12" type="ORF">FGF68_05685</name>
</gene>
<dbReference type="SUPFAM" id="SSF46785">
    <property type="entry name" value="Winged helix' DNA-binding domain"/>
    <property type="match status" value="1"/>
</dbReference>
<evidence type="ECO:0000256" key="9">
    <source>
        <dbReference type="ARBA" id="ARBA00023204"/>
    </source>
</evidence>
<evidence type="ECO:0000256" key="2">
    <source>
        <dbReference type="ARBA" id="ARBA00002933"/>
    </source>
</evidence>
<dbReference type="GO" id="GO:0046872">
    <property type="term" value="F:metal ion binding"/>
    <property type="evidence" value="ECO:0007669"/>
    <property type="project" value="UniProtKB-KW"/>
</dbReference>
<dbReference type="InterPro" id="IPR023170">
    <property type="entry name" value="HhH_base_excis_C"/>
</dbReference>
<evidence type="ECO:0000256" key="8">
    <source>
        <dbReference type="ARBA" id="ARBA00023014"/>
    </source>
</evidence>
<evidence type="ECO:0000313" key="12">
    <source>
        <dbReference type="EMBL" id="TNJ37060.1"/>
    </source>
</evidence>
<dbReference type="GO" id="GO:0032357">
    <property type="term" value="F:oxidized purine DNA binding"/>
    <property type="evidence" value="ECO:0007669"/>
    <property type="project" value="TreeGrafter"/>
</dbReference>
<dbReference type="SMART" id="SM00478">
    <property type="entry name" value="ENDO3c"/>
    <property type="match status" value="1"/>
</dbReference>
<protein>
    <submittedName>
        <fullName evidence="12">Fe-S cluster assembly protein HesB</fullName>
    </submittedName>
</protein>
<dbReference type="GO" id="GO:0035485">
    <property type="term" value="F:adenine/guanine mispair binding"/>
    <property type="evidence" value="ECO:0007669"/>
    <property type="project" value="TreeGrafter"/>
</dbReference>
<dbReference type="PANTHER" id="PTHR42944">
    <property type="entry name" value="ADENINE DNA GLYCOSYLASE"/>
    <property type="match status" value="1"/>
</dbReference>
<dbReference type="GO" id="GO:0034039">
    <property type="term" value="F:8-oxo-7,8-dihydroguanine DNA N-glycosylase activity"/>
    <property type="evidence" value="ECO:0007669"/>
    <property type="project" value="TreeGrafter"/>
</dbReference>
<evidence type="ECO:0000256" key="1">
    <source>
        <dbReference type="ARBA" id="ARBA00001966"/>
    </source>
</evidence>
<dbReference type="GO" id="GO:0006298">
    <property type="term" value="P:mismatch repair"/>
    <property type="evidence" value="ECO:0007669"/>
    <property type="project" value="TreeGrafter"/>
</dbReference>
<evidence type="ECO:0000256" key="4">
    <source>
        <dbReference type="ARBA" id="ARBA00022723"/>
    </source>
</evidence>
<dbReference type="Proteomes" id="UP000309544">
    <property type="component" value="Unassembled WGS sequence"/>
</dbReference>
<accession>A0A5C4S0R8</accession>
<keyword evidence="5" id="KW-0227">DNA damage</keyword>
<dbReference type="PANTHER" id="PTHR42944:SF1">
    <property type="entry name" value="ADENINE DNA GLYCOSYLASE"/>
    <property type="match status" value="1"/>
</dbReference>
<keyword evidence="9" id="KW-0234">DNA repair</keyword>
<dbReference type="CDD" id="cd00056">
    <property type="entry name" value="ENDO3c"/>
    <property type="match status" value="1"/>
</dbReference>
<evidence type="ECO:0000259" key="11">
    <source>
        <dbReference type="SMART" id="SM00478"/>
    </source>
</evidence>
<evidence type="ECO:0000256" key="10">
    <source>
        <dbReference type="ARBA" id="ARBA00023295"/>
    </source>
</evidence>
<dbReference type="InterPro" id="IPR044298">
    <property type="entry name" value="MIG/MutY"/>
</dbReference>
<dbReference type="InterPro" id="IPR036390">
    <property type="entry name" value="WH_DNA-bd_sf"/>
</dbReference>
<dbReference type="Gene3D" id="1.10.1670.10">
    <property type="entry name" value="Helix-hairpin-Helix base-excision DNA repair enzymes (C-terminal)"/>
    <property type="match status" value="1"/>
</dbReference>
<keyword evidence="10" id="KW-0326">Glycosidase</keyword>
<comment type="function">
    <text evidence="2">Adenine glycosylase active on G-A mispairs. MutY also corrects error-prone DNA synthesis past GO lesions which are due to the oxidatively damaged form of guanine: 7,8-dihydro-8-oxoguanine (8-oxo-dGTP).</text>
</comment>
<keyword evidence="6" id="KW-0378">Hydrolase</keyword>
<keyword evidence="4" id="KW-0479">Metal-binding</keyword>